<sequence length="82" mass="9111">MIYEGHDPGEATGGHHSLRFSSKEISFCGCPRPRAPPPTAAHAATQRGLPLKLLEKAQRCHTRLRSVSSVFTIFYFILAFNK</sequence>
<proteinExistence type="predicted"/>
<dbReference type="AlphaFoldDB" id="A0A8J9UUB7"/>
<dbReference type="EMBL" id="OV170225">
    <property type="protein sequence ID" value="CAH0726007.1"/>
    <property type="molecule type" value="Genomic_DNA"/>
</dbReference>
<keyword evidence="2" id="KW-1185">Reference proteome</keyword>
<protein>
    <submittedName>
        <fullName evidence="1">Uncharacterized protein</fullName>
    </submittedName>
</protein>
<feature type="non-terminal residue" evidence="1">
    <location>
        <position position="82"/>
    </location>
</feature>
<dbReference type="Proteomes" id="UP000838878">
    <property type="component" value="Chromosome 5"/>
</dbReference>
<reference evidence="1" key="1">
    <citation type="submission" date="2021-12" db="EMBL/GenBank/DDBJ databases">
        <authorList>
            <person name="Martin H S."/>
        </authorList>
    </citation>
    <scope>NUCLEOTIDE SEQUENCE</scope>
</reference>
<name>A0A8J9UUB7_9NEOP</name>
<organism evidence="1 2">
    <name type="scientific">Brenthis ino</name>
    <name type="common">lesser marbled fritillary</name>
    <dbReference type="NCBI Taxonomy" id="405034"/>
    <lineage>
        <taxon>Eukaryota</taxon>
        <taxon>Metazoa</taxon>
        <taxon>Ecdysozoa</taxon>
        <taxon>Arthropoda</taxon>
        <taxon>Hexapoda</taxon>
        <taxon>Insecta</taxon>
        <taxon>Pterygota</taxon>
        <taxon>Neoptera</taxon>
        <taxon>Endopterygota</taxon>
        <taxon>Lepidoptera</taxon>
        <taxon>Glossata</taxon>
        <taxon>Ditrysia</taxon>
        <taxon>Papilionoidea</taxon>
        <taxon>Nymphalidae</taxon>
        <taxon>Heliconiinae</taxon>
        <taxon>Argynnini</taxon>
        <taxon>Brenthis</taxon>
    </lineage>
</organism>
<accession>A0A8J9UUB7</accession>
<gene>
    <name evidence="1" type="ORF">BINO364_LOCUS11528</name>
</gene>
<evidence type="ECO:0000313" key="1">
    <source>
        <dbReference type="EMBL" id="CAH0726007.1"/>
    </source>
</evidence>
<evidence type="ECO:0000313" key="2">
    <source>
        <dbReference type="Proteomes" id="UP000838878"/>
    </source>
</evidence>